<evidence type="ECO:0000259" key="11">
    <source>
        <dbReference type="Pfam" id="PF13746"/>
    </source>
</evidence>
<evidence type="ECO:0000256" key="3">
    <source>
        <dbReference type="ARBA" id="ARBA00022723"/>
    </source>
</evidence>
<feature type="domain" description="4Fe-4S ferredoxin-type" evidence="11">
    <location>
        <begin position="229"/>
        <end position="284"/>
    </location>
</feature>
<dbReference type="InterPro" id="IPR051684">
    <property type="entry name" value="Electron_Trans/Redox"/>
</dbReference>
<dbReference type="InterPro" id="IPR032879">
    <property type="entry name" value="FixG_C"/>
</dbReference>
<dbReference type="Pfam" id="PF11614">
    <property type="entry name" value="FixG_C"/>
    <property type="match status" value="1"/>
</dbReference>
<feature type="transmembrane region" description="Helical" evidence="8">
    <location>
        <begin position="72"/>
        <end position="96"/>
    </location>
</feature>
<dbReference type="Pfam" id="PF12801">
    <property type="entry name" value="Fer4_5"/>
    <property type="match status" value="2"/>
</dbReference>
<feature type="transmembrane region" description="Helical" evidence="8">
    <location>
        <begin position="33"/>
        <end position="52"/>
    </location>
</feature>
<dbReference type="Pfam" id="PF13746">
    <property type="entry name" value="Fer4_18"/>
    <property type="match status" value="1"/>
</dbReference>
<evidence type="ECO:0000259" key="9">
    <source>
        <dbReference type="Pfam" id="PF11614"/>
    </source>
</evidence>
<evidence type="ECO:0000256" key="2">
    <source>
        <dbReference type="ARBA" id="ARBA00022485"/>
    </source>
</evidence>
<evidence type="ECO:0000256" key="4">
    <source>
        <dbReference type="ARBA" id="ARBA00022982"/>
    </source>
</evidence>
<feature type="region of interest" description="Disordered" evidence="7">
    <location>
        <begin position="1"/>
        <end position="21"/>
    </location>
</feature>
<keyword evidence="13" id="KW-1185">Reference proteome</keyword>
<name>A0A7S7NY23_PALFE</name>
<accession>A0A7S7NY23</accession>
<keyword evidence="6" id="KW-0411">Iron-sulfur</keyword>
<dbReference type="Gene3D" id="2.60.40.10">
    <property type="entry name" value="Immunoglobulins"/>
    <property type="match status" value="1"/>
</dbReference>
<dbReference type="GO" id="GO:0046872">
    <property type="term" value="F:metal ion binding"/>
    <property type="evidence" value="ECO:0007669"/>
    <property type="project" value="UniProtKB-KW"/>
</dbReference>
<dbReference type="PANTHER" id="PTHR30176">
    <property type="entry name" value="FERREDOXIN-TYPE PROTEIN NAPH"/>
    <property type="match status" value="1"/>
</dbReference>
<feature type="domain" description="4Fe-4S ferredoxin-type" evidence="10">
    <location>
        <begin position="185"/>
        <end position="218"/>
    </location>
</feature>
<organism evidence="12 13">
    <name type="scientific">Paludibaculum fermentans</name>
    <dbReference type="NCBI Taxonomy" id="1473598"/>
    <lineage>
        <taxon>Bacteria</taxon>
        <taxon>Pseudomonadati</taxon>
        <taxon>Acidobacteriota</taxon>
        <taxon>Terriglobia</taxon>
        <taxon>Bryobacterales</taxon>
        <taxon>Bryobacteraceae</taxon>
        <taxon>Paludibaculum</taxon>
    </lineage>
</organism>
<evidence type="ECO:0000259" key="10">
    <source>
        <dbReference type="Pfam" id="PF12801"/>
    </source>
</evidence>
<keyword evidence="5" id="KW-0408">Iron</keyword>
<feature type="transmembrane region" description="Helical" evidence="8">
    <location>
        <begin position="141"/>
        <end position="162"/>
    </location>
</feature>
<feature type="transmembrane region" description="Helical" evidence="8">
    <location>
        <begin position="174"/>
        <end position="193"/>
    </location>
</feature>
<sequence length="445" mass="50501">MATPEISNKPPKSCGHNAGPPPPRPHYHRVRKLVHLTCFLIFVLLPFFNVMRFDIPRQRFYFAGYELLISEFGIIFFALMFLMFVIVVSSVVYGRIYCGYMCPQMIFSEASLETESWIKRKVTKHFIKWPAPRRNLLARGLFYAIVGVASVFLSFIFISYFVTPSDLIRRLASLDMHTAGGISGAVVTLITFLDFTLLRQRFCTTVCPYGYLQGMLGDGNTLLVTYRDENHECIECKKCVRDCLMGIDIRKSPYQIECVHCGECIDSCADILGKLGKEGLIHYTWGETGKVVETETAWYRKLGIRDSKRVVVLLVTLFYLSGLYVALSMRRTILVQLQPVRTSMFRLGDDGTVYNTFRVKLANRGSSDASVSFWLEGLPSGSLTLQPSPVPLKAGETIDRQFEVSARPFTGANEVNRFRIFASTGEKDPEVFDETFLMPQEKKSK</sequence>
<dbReference type="GO" id="GO:0005886">
    <property type="term" value="C:plasma membrane"/>
    <property type="evidence" value="ECO:0007669"/>
    <property type="project" value="TreeGrafter"/>
</dbReference>
<evidence type="ECO:0000313" key="13">
    <source>
        <dbReference type="Proteomes" id="UP000593892"/>
    </source>
</evidence>
<feature type="domain" description="FixG C-terminal immunoglobulin-like" evidence="9">
    <location>
        <begin position="324"/>
        <end position="438"/>
    </location>
</feature>
<keyword evidence="8" id="KW-0812">Transmembrane</keyword>
<keyword evidence="1" id="KW-0813">Transport</keyword>
<dbReference type="AlphaFoldDB" id="A0A7S7NY23"/>
<evidence type="ECO:0000256" key="8">
    <source>
        <dbReference type="SAM" id="Phobius"/>
    </source>
</evidence>
<evidence type="ECO:0000256" key="5">
    <source>
        <dbReference type="ARBA" id="ARBA00023004"/>
    </source>
</evidence>
<dbReference type="InterPro" id="IPR017896">
    <property type="entry name" value="4Fe4S_Fe-S-bd"/>
</dbReference>
<dbReference type="KEGG" id="pfer:IRI77_15550"/>
<protein>
    <submittedName>
        <fullName evidence="12">4Fe-4S binding protein</fullName>
    </submittedName>
</protein>
<evidence type="ECO:0000256" key="6">
    <source>
        <dbReference type="ARBA" id="ARBA00023014"/>
    </source>
</evidence>
<dbReference type="RefSeq" id="WP_194452958.1">
    <property type="nucleotide sequence ID" value="NZ_CP063849.1"/>
</dbReference>
<keyword evidence="3" id="KW-0479">Metal-binding</keyword>
<gene>
    <name evidence="12" type="ORF">IRI77_15550</name>
</gene>
<feature type="transmembrane region" description="Helical" evidence="8">
    <location>
        <begin position="310"/>
        <end position="329"/>
    </location>
</feature>
<keyword evidence="2" id="KW-0004">4Fe-4S</keyword>
<proteinExistence type="predicted"/>
<dbReference type="GO" id="GO:0051539">
    <property type="term" value="F:4 iron, 4 sulfur cluster binding"/>
    <property type="evidence" value="ECO:0007669"/>
    <property type="project" value="UniProtKB-KW"/>
</dbReference>
<dbReference type="EMBL" id="CP063849">
    <property type="protein sequence ID" value="QOY91304.1"/>
    <property type="molecule type" value="Genomic_DNA"/>
</dbReference>
<dbReference type="PANTHER" id="PTHR30176:SF3">
    <property type="entry name" value="FERREDOXIN-TYPE PROTEIN NAPH"/>
    <property type="match status" value="1"/>
</dbReference>
<dbReference type="SUPFAM" id="SSF54862">
    <property type="entry name" value="4Fe-4S ferredoxins"/>
    <property type="match status" value="1"/>
</dbReference>
<dbReference type="InterPro" id="IPR013783">
    <property type="entry name" value="Ig-like_fold"/>
</dbReference>
<reference evidence="12 13" key="1">
    <citation type="submission" date="2020-10" db="EMBL/GenBank/DDBJ databases">
        <title>Complete genome sequence of Paludibaculum fermentans P105T, a facultatively anaerobic acidobacterium capable of dissimilatory Fe(III) reduction.</title>
        <authorList>
            <person name="Dedysh S.N."/>
            <person name="Beletsky A.V."/>
            <person name="Kulichevskaya I.S."/>
            <person name="Mardanov A.V."/>
            <person name="Ravin N.V."/>
        </authorList>
    </citation>
    <scope>NUCLEOTIDE SEQUENCE [LARGE SCALE GENOMIC DNA]</scope>
    <source>
        <strain evidence="12 13">P105</strain>
    </source>
</reference>
<evidence type="ECO:0000256" key="1">
    <source>
        <dbReference type="ARBA" id="ARBA00022448"/>
    </source>
</evidence>
<evidence type="ECO:0000313" key="12">
    <source>
        <dbReference type="EMBL" id="QOY91304.1"/>
    </source>
</evidence>
<evidence type="ECO:0000256" key="7">
    <source>
        <dbReference type="SAM" id="MobiDB-lite"/>
    </source>
</evidence>
<keyword evidence="8" id="KW-1133">Transmembrane helix</keyword>
<keyword evidence="8" id="KW-0472">Membrane</keyword>
<dbReference type="Proteomes" id="UP000593892">
    <property type="component" value="Chromosome"/>
</dbReference>
<keyword evidence="4" id="KW-0249">Electron transport</keyword>
<feature type="domain" description="4Fe-4S ferredoxin-type" evidence="10">
    <location>
        <begin position="77"/>
        <end position="124"/>
    </location>
</feature>